<protein>
    <submittedName>
        <fullName evidence="1">Uncharacterized protein</fullName>
    </submittedName>
</protein>
<name>A0AAD5JT56_9FUNG</name>
<dbReference type="EMBL" id="JAIXMP010000026">
    <property type="protein sequence ID" value="KAI9253378.1"/>
    <property type="molecule type" value="Genomic_DNA"/>
</dbReference>
<reference evidence="1" key="2">
    <citation type="submission" date="2023-02" db="EMBL/GenBank/DDBJ databases">
        <authorList>
            <consortium name="DOE Joint Genome Institute"/>
            <person name="Mondo S.J."/>
            <person name="Chang Y."/>
            <person name="Wang Y."/>
            <person name="Ahrendt S."/>
            <person name="Andreopoulos W."/>
            <person name="Barry K."/>
            <person name="Beard J."/>
            <person name="Benny G.L."/>
            <person name="Blankenship S."/>
            <person name="Bonito G."/>
            <person name="Cuomo C."/>
            <person name="Desiro A."/>
            <person name="Gervers K.A."/>
            <person name="Hundley H."/>
            <person name="Kuo A."/>
            <person name="LaButti K."/>
            <person name="Lang B.F."/>
            <person name="Lipzen A."/>
            <person name="O'Donnell K."/>
            <person name="Pangilinan J."/>
            <person name="Reynolds N."/>
            <person name="Sandor L."/>
            <person name="Smith M.W."/>
            <person name="Tsang A."/>
            <person name="Grigoriev I.V."/>
            <person name="Stajich J.E."/>
            <person name="Spatafora J.W."/>
        </authorList>
    </citation>
    <scope>NUCLEOTIDE SEQUENCE</scope>
    <source>
        <strain evidence="1">RSA 2281</strain>
    </source>
</reference>
<comment type="caution">
    <text evidence="1">The sequence shown here is derived from an EMBL/GenBank/DDBJ whole genome shotgun (WGS) entry which is preliminary data.</text>
</comment>
<proteinExistence type="predicted"/>
<evidence type="ECO:0000313" key="2">
    <source>
        <dbReference type="Proteomes" id="UP001209540"/>
    </source>
</evidence>
<accession>A0AAD5JT56</accession>
<gene>
    <name evidence="1" type="ORF">BDA99DRAFT_540629</name>
</gene>
<dbReference type="AlphaFoldDB" id="A0AAD5JT56"/>
<evidence type="ECO:0000313" key="1">
    <source>
        <dbReference type="EMBL" id="KAI9253378.1"/>
    </source>
</evidence>
<reference evidence="1" key="1">
    <citation type="journal article" date="2022" name="IScience">
        <title>Evolution of zygomycete secretomes and the origins of terrestrial fungal ecologies.</title>
        <authorList>
            <person name="Chang Y."/>
            <person name="Wang Y."/>
            <person name="Mondo S."/>
            <person name="Ahrendt S."/>
            <person name="Andreopoulos W."/>
            <person name="Barry K."/>
            <person name="Beard J."/>
            <person name="Benny G.L."/>
            <person name="Blankenship S."/>
            <person name="Bonito G."/>
            <person name="Cuomo C."/>
            <person name="Desiro A."/>
            <person name="Gervers K.A."/>
            <person name="Hundley H."/>
            <person name="Kuo A."/>
            <person name="LaButti K."/>
            <person name="Lang B.F."/>
            <person name="Lipzen A."/>
            <person name="O'Donnell K."/>
            <person name="Pangilinan J."/>
            <person name="Reynolds N."/>
            <person name="Sandor L."/>
            <person name="Smith M.E."/>
            <person name="Tsang A."/>
            <person name="Grigoriev I.V."/>
            <person name="Stajich J.E."/>
            <person name="Spatafora J.W."/>
        </authorList>
    </citation>
    <scope>NUCLEOTIDE SEQUENCE</scope>
    <source>
        <strain evidence="1">RSA 2281</strain>
    </source>
</reference>
<dbReference type="Proteomes" id="UP001209540">
    <property type="component" value="Unassembled WGS sequence"/>
</dbReference>
<organism evidence="1 2">
    <name type="scientific">Phascolomyces articulosus</name>
    <dbReference type="NCBI Taxonomy" id="60185"/>
    <lineage>
        <taxon>Eukaryota</taxon>
        <taxon>Fungi</taxon>
        <taxon>Fungi incertae sedis</taxon>
        <taxon>Mucoromycota</taxon>
        <taxon>Mucoromycotina</taxon>
        <taxon>Mucoromycetes</taxon>
        <taxon>Mucorales</taxon>
        <taxon>Lichtheimiaceae</taxon>
        <taxon>Phascolomyces</taxon>
    </lineage>
</organism>
<sequence length="187" mass="21566">MIQQQQQQHEHQGLKNVTYRDDRLCHYDVILQLVEETHGTATTANISTPSTLDHVSLLLSMLKKLKDYYSLPVILHQDNQGCGTLKTFEIYVYFLHMDDTWMDALGDLRSARTFNLSGGGMTMGGLKVFVEKITVIKKYADGSCIYFYNTGIRRTHFTKEVMNYFDIKLGQSNFRLCGNIMSYRLSR</sequence>
<keyword evidence="2" id="KW-1185">Reference proteome</keyword>